<dbReference type="Pfam" id="PF00072">
    <property type="entry name" value="Response_reg"/>
    <property type="match status" value="1"/>
</dbReference>
<dbReference type="CDD" id="cd17541">
    <property type="entry name" value="REC_CheB-like"/>
    <property type="match status" value="1"/>
</dbReference>
<comment type="domain">
    <text evidence="3">Contains a C-terminal catalytic domain, and an N-terminal region which modulates catalytic activity.</text>
</comment>
<dbReference type="InterPro" id="IPR035909">
    <property type="entry name" value="CheB_C"/>
</dbReference>
<dbReference type="OrthoDB" id="9793421at2"/>
<evidence type="ECO:0000259" key="7">
    <source>
        <dbReference type="PROSITE" id="PS50110"/>
    </source>
</evidence>
<proteinExistence type="inferred from homology"/>
<sequence>MSRPLKCLVVDDSALYRKIVRDVLAAIPSVEVVGSATDGERAVEQIAALRPDLVTLDLEMPRLDGIGVLRKLQDLGIDVAAIMVSAFTARGAKTTTEALSLGAFDFILKPTTNSLDESILQLRRDLLPKVQAVRLRRIAAPASTTPGAPSQRLKAPVRPAPARPRLPNLRPEIVAIGVSTGGPQALNQVLPKLPANFPAPIVVVQHMPPMFTKSLAEDLNRRCQLRVSEATQGQPLRAGEIVIAPGGRQMRVAKLASGPVIQLTDDPPERNCKPSADFLFRSVASNYGARVLGVVLTGMGDDGCLGSKLIKASGGVVFAQDEPSCVVYGMPKAVVDGGFADEVLPLNRVADHLIAAAAGRVLQ</sequence>
<feature type="active site" evidence="3 4">
    <location>
        <position position="206"/>
    </location>
</feature>
<dbReference type="GO" id="GO:0008984">
    <property type="term" value="F:protein-glutamate methylesterase activity"/>
    <property type="evidence" value="ECO:0007669"/>
    <property type="project" value="UniProtKB-UniRule"/>
</dbReference>
<dbReference type="Proteomes" id="UP000317421">
    <property type="component" value="Unassembled WGS sequence"/>
</dbReference>
<organism evidence="9 10">
    <name type="scientific">Botrimarina colliarenosi</name>
    <dbReference type="NCBI Taxonomy" id="2528001"/>
    <lineage>
        <taxon>Bacteria</taxon>
        <taxon>Pseudomonadati</taxon>
        <taxon>Planctomycetota</taxon>
        <taxon>Planctomycetia</taxon>
        <taxon>Pirellulales</taxon>
        <taxon>Lacipirellulaceae</taxon>
        <taxon>Botrimarina</taxon>
    </lineage>
</organism>
<reference evidence="9 10" key="1">
    <citation type="submission" date="2019-02" db="EMBL/GenBank/DDBJ databases">
        <title>Deep-cultivation of Planctomycetes and their phenomic and genomic characterization uncovers novel biology.</title>
        <authorList>
            <person name="Wiegand S."/>
            <person name="Jogler M."/>
            <person name="Boedeker C."/>
            <person name="Pinto D."/>
            <person name="Vollmers J."/>
            <person name="Rivas-Marin E."/>
            <person name="Kohn T."/>
            <person name="Peeters S.H."/>
            <person name="Heuer A."/>
            <person name="Rast P."/>
            <person name="Oberbeckmann S."/>
            <person name="Bunk B."/>
            <person name="Jeske O."/>
            <person name="Meyerdierks A."/>
            <person name="Storesund J.E."/>
            <person name="Kallscheuer N."/>
            <person name="Luecker S."/>
            <person name="Lage O.M."/>
            <person name="Pohl T."/>
            <person name="Merkel B.J."/>
            <person name="Hornburger P."/>
            <person name="Mueller R.-W."/>
            <person name="Bruemmer F."/>
            <person name="Labrenz M."/>
            <person name="Spormann A.M."/>
            <person name="Op Den Camp H."/>
            <person name="Overmann J."/>
            <person name="Amann R."/>
            <person name="Jetten M.S.M."/>
            <person name="Mascher T."/>
            <person name="Medema M.H."/>
            <person name="Devos D.P."/>
            <person name="Kaster A.-K."/>
            <person name="Ovreas L."/>
            <person name="Rohde M."/>
            <person name="Galperin M.Y."/>
            <person name="Jogler C."/>
        </authorList>
    </citation>
    <scope>NUCLEOTIDE SEQUENCE [LARGE SCALE GENOMIC DNA]</scope>
    <source>
        <strain evidence="9 10">Pla108</strain>
    </source>
</reference>
<feature type="active site" evidence="3 4">
    <location>
        <position position="179"/>
    </location>
</feature>
<dbReference type="Pfam" id="PF01339">
    <property type="entry name" value="CheB_methylest"/>
    <property type="match status" value="1"/>
</dbReference>
<dbReference type="SMART" id="SM00448">
    <property type="entry name" value="REC"/>
    <property type="match status" value="1"/>
</dbReference>
<dbReference type="AlphaFoldDB" id="A0A5C6AJL4"/>
<dbReference type="RefSeq" id="WP_146441504.1">
    <property type="nucleotide sequence ID" value="NZ_SJPR01000001.1"/>
</dbReference>
<keyword evidence="10" id="KW-1185">Reference proteome</keyword>
<comment type="similarity">
    <text evidence="3">Belongs to the CheB family.</text>
</comment>
<feature type="active site" evidence="3 4">
    <location>
        <position position="302"/>
    </location>
</feature>
<dbReference type="SUPFAM" id="SSF52172">
    <property type="entry name" value="CheY-like"/>
    <property type="match status" value="1"/>
</dbReference>
<dbReference type="EC" id="3.1.1.61" evidence="3"/>
<accession>A0A5C6AJL4</accession>
<feature type="domain" description="CheB-type methylesterase" evidence="8">
    <location>
        <begin position="167"/>
        <end position="360"/>
    </location>
</feature>
<protein>
    <recommendedName>
        <fullName evidence="3">Protein-glutamate methylesterase/protein-glutamine glutaminase</fullName>
        <ecNumber evidence="3">3.1.1.61</ecNumber>
        <ecNumber evidence="3">3.5.1.44</ecNumber>
    </recommendedName>
</protein>
<dbReference type="GO" id="GO:0005737">
    <property type="term" value="C:cytoplasm"/>
    <property type="evidence" value="ECO:0007669"/>
    <property type="project" value="UniProtKB-SubCell"/>
</dbReference>
<feature type="compositionally biased region" description="Low complexity" evidence="6">
    <location>
        <begin position="142"/>
        <end position="157"/>
    </location>
</feature>
<dbReference type="EMBL" id="SJPR01000001">
    <property type="protein sequence ID" value="TWT99211.1"/>
    <property type="molecule type" value="Genomic_DNA"/>
</dbReference>
<dbReference type="GO" id="GO:0050568">
    <property type="term" value="F:protein-glutamine glutaminase activity"/>
    <property type="evidence" value="ECO:0007669"/>
    <property type="project" value="UniProtKB-UniRule"/>
</dbReference>
<dbReference type="GO" id="GO:0000156">
    <property type="term" value="F:phosphorelay response regulator activity"/>
    <property type="evidence" value="ECO:0007669"/>
    <property type="project" value="InterPro"/>
</dbReference>
<evidence type="ECO:0000256" key="1">
    <source>
        <dbReference type="ARBA" id="ARBA00022801"/>
    </source>
</evidence>
<gene>
    <name evidence="3 9" type="primary">cheB</name>
    <name evidence="9" type="ORF">Pla108_01460</name>
</gene>
<feature type="modified residue" description="4-aspartylphosphate" evidence="3 5">
    <location>
        <position position="57"/>
    </location>
</feature>
<keyword evidence="3 5" id="KW-0597">Phosphoprotein</keyword>
<evidence type="ECO:0000313" key="10">
    <source>
        <dbReference type="Proteomes" id="UP000317421"/>
    </source>
</evidence>
<dbReference type="CDD" id="cd16432">
    <property type="entry name" value="CheB_Rec"/>
    <property type="match status" value="1"/>
</dbReference>
<dbReference type="InterPro" id="IPR000673">
    <property type="entry name" value="Sig_transdc_resp-reg_Me-estase"/>
</dbReference>
<keyword evidence="3 4" id="KW-0145">Chemotaxis</keyword>
<dbReference type="InterPro" id="IPR001789">
    <property type="entry name" value="Sig_transdc_resp-reg_receiver"/>
</dbReference>
<dbReference type="HAMAP" id="MF_00099">
    <property type="entry name" value="CheB_chemtxs"/>
    <property type="match status" value="1"/>
</dbReference>
<dbReference type="PANTHER" id="PTHR42872:SF3">
    <property type="entry name" value="PROTEIN-GLUTAMATE METHYLESTERASE_PROTEIN-GLUTAMINE GLUTAMINASE 1"/>
    <property type="match status" value="1"/>
</dbReference>
<dbReference type="PROSITE" id="PS50122">
    <property type="entry name" value="CHEB"/>
    <property type="match status" value="1"/>
</dbReference>
<dbReference type="PIRSF" id="PIRSF000876">
    <property type="entry name" value="RR_chemtxs_CheB"/>
    <property type="match status" value="1"/>
</dbReference>
<evidence type="ECO:0000256" key="5">
    <source>
        <dbReference type="PROSITE-ProRule" id="PRU00169"/>
    </source>
</evidence>
<keyword evidence="3" id="KW-0963">Cytoplasm</keyword>
<dbReference type="NCBIfam" id="NF001965">
    <property type="entry name" value="PRK00742.1"/>
    <property type="match status" value="1"/>
</dbReference>
<feature type="domain" description="Response regulatory" evidence="7">
    <location>
        <begin position="6"/>
        <end position="124"/>
    </location>
</feature>
<dbReference type="PROSITE" id="PS50110">
    <property type="entry name" value="RESPONSE_REGULATORY"/>
    <property type="match status" value="1"/>
</dbReference>
<dbReference type="InterPro" id="IPR011006">
    <property type="entry name" value="CheY-like_superfamily"/>
</dbReference>
<evidence type="ECO:0000256" key="3">
    <source>
        <dbReference type="HAMAP-Rule" id="MF_00099"/>
    </source>
</evidence>
<comment type="subcellular location">
    <subcellularLocation>
        <location evidence="3">Cytoplasm</location>
    </subcellularLocation>
</comment>
<comment type="catalytic activity">
    <reaction evidence="2 3">
        <text>[protein]-L-glutamate 5-O-methyl ester + H2O = L-glutamyl-[protein] + methanol + H(+)</text>
        <dbReference type="Rhea" id="RHEA:23236"/>
        <dbReference type="Rhea" id="RHEA-COMP:10208"/>
        <dbReference type="Rhea" id="RHEA-COMP:10311"/>
        <dbReference type="ChEBI" id="CHEBI:15377"/>
        <dbReference type="ChEBI" id="CHEBI:15378"/>
        <dbReference type="ChEBI" id="CHEBI:17790"/>
        <dbReference type="ChEBI" id="CHEBI:29973"/>
        <dbReference type="ChEBI" id="CHEBI:82795"/>
        <dbReference type="EC" id="3.1.1.61"/>
    </reaction>
</comment>
<evidence type="ECO:0000256" key="6">
    <source>
        <dbReference type="SAM" id="MobiDB-lite"/>
    </source>
</evidence>
<comment type="catalytic activity">
    <reaction evidence="3">
        <text>L-glutaminyl-[protein] + H2O = L-glutamyl-[protein] + NH4(+)</text>
        <dbReference type="Rhea" id="RHEA:16441"/>
        <dbReference type="Rhea" id="RHEA-COMP:10207"/>
        <dbReference type="Rhea" id="RHEA-COMP:10208"/>
        <dbReference type="ChEBI" id="CHEBI:15377"/>
        <dbReference type="ChEBI" id="CHEBI:28938"/>
        <dbReference type="ChEBI" id="CHEBI:29973"/>
        <dbReference type="ChEBI" id="CHEBI:30011"/>
        <dbReference type="EC" id="3.5.1.44"/>
    </reaction>
</comment>
<comment type="caution">
    <text evidence="9">The sequence shown here is derived from an EMBL/GenBank/DDBJ whole genome shotgun (WGS) entry which is preliminary data.</text>
</comment>
<evidence type="ECO:0000259" key="8">
    <source>
        <dbReference type="PROSITE" id="PS50122"/>
    </source>
</evidence>
<dbReference type="Gene3D" id="3.40.50.180">
    <property type="entry name" value="Methylesterase CheB, C-terminal domain"/>
    <property type="match status" value="1"/>
</dbReference>
<dbReference type="InterPro" id="IPR008248">
    <property type="entry name" value="CheB-like"/>
</dbReference>
<dbReference type="PANTHER" id="PTHR42872">
    <property type="entry name" value="PROTEIN-GLUTAMATE METHYLESTERASE/PROTEIN-GLUTAMINE GLUTAMINASE"/>
    <property type="match status" value="1"/>
</dbReference>
<comment type="PTM">
    <text evidence="3">Phosphorylated by CheA. Phosphorylation of the N-terminal regulatory domain activates the methylesterase activity.</text>
</comment>
<feature type="region of interest" description="Disordered" evidence="6">
    <location>
        <begin position="142"/>
        <end position="166"/>
    </location>
</feature>
<dbReference type="Gene3D" id="3.40.50.2300">
    <property type="match status" value="1"/>
</dbReference>
<keyword evidence="1 3" id="KW-0378">Hydrolase</keyword>
<evidence type="ECO:0000256" key="4">
    <source>
        <dbReference type="PROSITE-ProRule" id="PRU00050"/>
    </source>
</evidence>
<dbReference type="EC" id="3.5.1.44" evidence="3"/>
<comment type="function">
    <text evidence="3">Involved in chemotaxis. Part of a chemotaxis signal transduction system that modulates chemotaxis in response to various stimuli. Catalyzes the demethylation of specific methylglutamate residues introduced into the chemoreceptors (methyl-accepting chemotaxis proteins or MCP) by CheR. Also mediates the irreversible deamidation of specific glutamine residues to glutamic acid.</text>
</comment>
<name>A0A5C6AJL4_9BACT</name>
<evidence type="ECO:0000313" key="9">
    <source>
        <dbReference type="EMBL" id="TWT99211.1"/>
    </source>
</evidence>
<dbReference type="SUPFAM" id="SSF52738">
    <property type="entry name" value="Methylesterase CheB, C-terminal domain"/>
    <property type="match status" value="1"/>
</dbReference>
<evidence type="ECO:0000256" key="2">
    <source>
        <dbReference type="ARBA" id="ARBA00048267"/>
    </source>
</evidence>
<dbReference type="GO" id="GO:0006935">
    <property type="term" value="P:chemotaxis"/>
    <property type="evidence" value="ECO:0007669"/>
    <property type="project" value="UniProtKB-UniRule"/>
</dbReference>